<dbReference type="EMBL" id="WJQS01000005">
    <property type="protein sequence ID" value="MRI85693.1"/>
    <property type="molecule type" value="Genomic_DNA"/>
</dbReference>
<evidence type="ECO:0000256" key="1">
    <source>
        <dbReference type="ARBA" id="ARBA00009199"/>
    </source>
</evidence>
<keyword evidence="5" id="KW-1185">Reference proteome</keyword>
<organism evidence="4 5">
    <name type="scientific">Fundicoccus ignavus</name>
    <dbReference type="NCBI Taxonomy" id="2664442"/>
    <lineage>
        <taxon>Bacteria</taxon>
        <taxon>Bacillati</taxon>
        <taxon>Bacillota</taxon>
        <taxon>Bacilli</taxon>
        <taxon>Lactobacillales</taxon>
        <taxon>Aerococcaceae</taxon>
        <taxon>Fundicoccus</taxon>
    </lineage>
</organism>
<dbReference type="Proteomes" id="UP000430975">
    <property type="component" value="Unassembled WGS sequence"/>
</dbReference>
<dbReference type="InterPro" id="IPR000120">
    <property type="entry name" value="Amidase"/>
</dbReference>
<dbReference type="PANTHER" id="PTHR11895:SF7">
    <property type="entry name" value="GLUTAMYL-TRNA(GLN) AMIDOTRANSFERASE SUBUNIT A, MITOCHONDRIAL"/>
    <property type="match status" value="1"/>
</dbReference>
<dbReference type="RefSeq" id="WP_153863606.1">
    <property type="nucleotide sequence ID" value="NZ_WJQS01000005.1"/>
</dbReference>
<dbReference type="GO" id="GO:0004040">
    <property type="term" value="F:amidase activity"/>
    <property type="evidence" value="ECO:0007669"/>
    <property type="project" value="UniProtKB-EC"/>
</dbReference>
<comment type="caution">
    <text evidence="4">The sequence shown here is derived from an EMBL/GenBank/DDBJ whole genome shotgun (WGS) entry which is preliminary data.</text>
</comment>
<name>A0A6I2GZ27_9LACT</name>
<dbReference type="AlphaFoldDB" id="A0A6I2GZ27"/>
<dbReference type="InterPro" id="IPR023631">
    <property type="entry name" value="Amidase_dom"/>
</dbReference>
<feature type="coiled-coil region" evidence="2">
    <location>
        <begin position="25"/>
        <end position="67"/>
    </location>
</feature>
<dbReference type="EC" id="3.5.1.4" evidence="4"/>
<gene>
    <name evidence="4" type="ORF">GIY09_07330</name>
</gene>
<dbReference type="InterPro" id="IPR036928">
    <property type="entry name" value="AS_sf"/>
</dbReference>
<proteinExistence type="inferred from homology"/>
<protein>
    <submittedName>
        <fullName evidence="4">Amidase</fullName>
        <ecNumber evidence="4">3.5.1.4</ecNumber>
    </submittedName>
</protein>
<dbReference type="SUPFAM" id="SSF75304">
    <property type="entry name" value="Amidase signature (AS) enzymes"/>
    <property type="match status" value="1"/>
</dbReference>
<evidence type="ECO:0000259" key="3">
    <source>
        <dbReference type="Pfam" id="PF01425"/>
    </source>
</evidence>
<keyword evidence="4" id="KW-0378">Hydrolase</keyword>
<dbReference type="Pfam" id="PF01425">
    <property type="entry name" value="Amidase"/>
    <property type="match status" value="1"/>
</dbReference>
<evidence type="ECO:0000256" key="2">
    <source>
        <dbReference type="SAM" id="Coils"/>
    </source>
</evidence>
<keyword evidence="2" id="KW-0175">Coiled coil</keyword>
<evidence type="ECO:0000313" key="4">
    <source>
        <dbReference type="EMBL" id="MRI85693.1"/>
    </source>
</evidence>
<feature type="domain" description="Amidase" evidence="3">
    <location>
        <begin position="24"/>
        <end position="480"/>
    </location>
</feature>
<sequence length="497" mass="54582">MRFTKDALYYANKIREGKMTSVQLVEAALENIESLNNILNAVTNTQAESSLARAQRLDDALNKMDEETKEHLAPFYGVPILLKDLGQNQANFPSTSGSKLFKNSLAQQTDNFVKKIEENGFVIVGRTNTPEFGFKNISDSKLHGDVKSPIDLSRNPGGSSGGAASALKAGIVPIVTASDGGGSIRIPASFNGLIGLKPTRGRIPVGPGSYRGWQGASINFALTKSVHDTFTLLKGMQIEQFESPFILPKMSFSELEMPKEKFTIAYTLESPIGSTVSDKAIEAVKLTINHLKELGHHVIQKAPEVDGIKAMKSYYKMNGVETAKMMASIESALQRAMSIGDMELMSWALYRSGLTISGVEYSAVINLWDDLTVKSEAFFSENNIDFLLMPTTNDVAPLQHQFQLNSELSEKLTNIDDFNSQEQQQLIWKMFEDSLEWTPFTQQQNLTGQPAISLPIYETGAGLPLGVQFSSSKGNEYKLLQLALQLETAGAFQVEIV</sequence>
<comment type="similarity">
    <text evidence="1">Belongs to the amidase family.</text>
</comment>
<dbReference type="PANTHER" id="PTHR11895">
    <property type="entry name" value="TRANSAMIDASE"/>
    <property type="match status" value="1"/>
</dbReference>
<dbReference type="Gene3D" id="3.90.1300.10">
    <property type="entry name" value="Amidase signature (AS) domain"/>
    <property type="match status" value="1"/>
</dbReference>
<accession>A0A6I2GZ27</accession>
<dbReference type="NCBIfam" id="NF005099">
    <property type="entry name" value="PRK06529.1"/>
    <property type="match status" value="1"/>
</dbReference>
<reference evidence="4 5" key="1">
    <citation type="submission" date="2019-11" db="EMBL/GenBank/DDBJ databases">
        <title>Characterisation of Fundicoccus ignavus gen. nov. sp. nov., a novel genus of the family Aerococcaceae isolated from bulk tank milk.</title>
        <authorList>
            <person name="Siebert A."/>
            <person name="Huptas C."/>
            <person name="Wenning M."/>
            <person name="Scherer S."/>
            <person name="Doll E.V."/>
        </authorList>
    </citation>
    <scope>NUCLEOTIDE SEQUENCE [LARGE SCALE GENOMIC DNA]</scope>
    <source>
        <strain evidence="4 5">WS4759</strain>
    </source>
</reference>
<evidence type="ECO:0000313" key="5">
    <source>
        <dbReference type="Proteomes" id="UP000430975"/>
    </source>
</evidence>